<organism evidence="2 3">
    <name type="scientific">Saccharopolyspora erythraea</name>
    <name type="common">Streptomyces erythraeus</name>
    <dbReference type="NCBI Taxonomy" id="1836"/>
    <lineage>
        <taxon>Bacteria</taxon>
        <taxon>Bacillati</taxon>
        <taxon>Actinomycetota</taxon>
        <taxon>Actinomycetes</taxon>
        <taxon>Pseudonocardiales</taxon>
        <taxon>Pseudonocardiaceae</taxon>
        <taxon>Saccharopolyspora</taxon>
    </lineage>
</organism>
<comment type="caution">
    <text evidence="2">The sequence shown here is derived from an EMBL/GenBank/DDBJ whole genome shotgun (WGS) entry which is preliminary data.</text>
</comment>
<proteinExistence type="predicted"/>
<feature type="region of interest" description="Disordered" evidence="1">
    <location>
        <begin position="56"/>
        <end position="75"/>
    </location>
</feature>
<evidence type="ECO:0000256" key="1">
    <source>
        <dbReference type="SAM" id="MobiDB-lite"/>
    </source>
</evidence>
<evidence type="ECO:0000313" key="3">
    <source>
        <dbReference type="Proteomes" id="UP001500729"/>
    </source>
</evidence>
<protein>
    <submittedName>
        <fullName evidence="2">Uncharacterized protein</fullName>
    </submittedName>
</protein>
<gene>
    <name evidence="2" type="ORF">GCM10009533_11780</name>
</gene>
<name>A0ABP3M766_SACER</name>
<reference evidence="3" key="1">
    <citation type="journal article" date="2019" name="Int. J. Syst. Evol. Microbiol.">
        <title>The Global Catalogue of Microorganisms (GCM) 10K type strain sequencing project: providing services to taxonomists for standard genome sequencing and annotation.</title>
        <authorList>
            <consortium name="The Broad Institute Genomics Platform"/>
            <consortium name="The Broad Institute Genome Sequencing Center for Infectious Disease"/>
            <person name="Wu L."/>
            <person name="Ma J."/>
        </authorList>
    </citation>
    <scope>NUCLEOTIDE SEQUENCE [LARGE SCALE GENOMIC DNA]</scope>
    <source>
        <strain evidence="3">JCM 10303</strain>
    </source>
</reference>
<keyword evidence="3" id="KW-1185">Reference proteome</keyword>
<dbReference type="Proteomes" id="UP001500729">
    <property type="component" value="Unassembled WGS sequence"/>
</dbReference>
<evidence type="ECO:0000313" key="2">
    <source>
        <dbReference type="EMBL" id="GAA0514475.1"/>
    </source>
</evidence>
<accession>A0ABP3M766</accession>
<feature type="region of interest" description="Disordered" evidence="1">
    <location>
        <begin position="1"/>
        <end position="25"/>
    </location>
</feature>
<sequence length="75" mass="8224">MDTMVHNAHFMPARRGTEPMVSVRDDRGAEVTELALPETVTTPDQAEEELRAAGWARSAQWSTTDDGWTAPVVAV</sequence>
<dbReference type="EMBL" id="BAAAGS010000005">
    <property type="protein sequence ID" value="GAA0514475.1"/>
    <property type="molecule type" value="Genomic_DNA"/>
</dbReference>